<proteinExistence type="predicted"/>
<dbReference type="RefSeq" id="WP_110143287.1">
    <property type="nucleotide sequence ID" value="NZ_QHJG01000022.1"/>
</dbReference>
<dbReference type="Pfam" id="PF18227">
    <property type="entry name" value="LepB_GAP_C"/>
    <property type="match status" value="1"/>
</dbReference>
<dbReference type="Gene3D" id="1.25.40.830">
    <property type="match status" value="1"/>
</dbReference>
<evidence type="ECO:0000313" key="5">
    <source>
        <dbReference type="EMBL" id="RUR26361.1"/>
    </source>
</evidence>
<keyword evidence="1" id="KW-1133">Transmembrane helix</keyword>
<keyword evidence="1" id="KW-0472">Membrane</keyword>
<organism evidence="4 6">
    <name type="scientific">Legionella qingyii</name>
    <dbReference type="NCBI Taxonomy" id="2184757"/>
    <lineage>
        <taxon>Bacteria</taxon>
        <taxon>Pseudomonadati</taxon>
        <taxon>Pseudomonadota</taxon>
        <taxon>Gammaproteobacteria</taxon>
        <taxon>Legionellales</taxon>
        <taxon>Legionellaceae</taxon>
        <taxon>Legionella</taxon>
    </lineage>
</organism>
<feature type="domain" description="LepB GAP" evidence="2">
    <location>
        <begin position="531"/>
        <end position="711"/>
    </location>
</feature>
<gene>
    <name evidence="4" type="ORF">DGG96_14090</name>
    <name evidence="5" type="ORF">ELY20_00070</name>
</gene>
<feature type="domain" description="LepB GAP" evidence="3">
    <location>
        <begin position="729"/>
        <end position="807"/>
    </location>
</feature>
<dbReference type="OrthoDB" id="5636951at2"/>
<dbReference type="EMBL" id="QHJG01000022">
    <property type="protein sequence ID" value="PWY55036.1"/>
    <property type="molecule type" value="Genomic_DNA"/>
</dbReference>
<dbReference type="InterPro" id="IPR041585">
    <property type="entry name" value="LepB_GAP_N"/>
</dbReference>
<dbReference type="AlphaFoldDB" id="A0A317U2R1"/>
<keyword evidence="7" id="KW-1185">Reference proteome</keyword>
<sequence length="1230" mass="140691">MPDKKSEILSCTIEQDQVAVAQQWANTFIYNSKDDIAVNMTQLLLSCLASCDFKVRPYLSKSPELQAPSDQLSIADYLSHASRIILDYQGLSGDSREELLSYFPDPDEKKNKVFSRSATHNVRRDMEGNVVEGKGFLLGLIGQLPGLIKTPQDFGINIAMGGDGQDNFYGKKISANGCSGHFYFHRNDSDCLLMLGLEQTAPAASAFEFLMGAQRDANNVQQDHDQFGQGHSLKGASDTYTAAGSLYFSDPVYQAKLLLEKGVFPPDKYGAMQVTITDKNWPYVKETLEKLRSLADEEHKEDLLALLLTKPATAVAFKDTPLSYIALDFDSYLKRIYQVFIIESQVDVESQRHLSNLQTNLLITIKKLQQGHIDSYGMLEHQIAEIIQLKNIPVAYQKAIVRIQELFKLQLEIDPKLNQTHQELLLKNQYDDLQEESKVILEKLLSIQKHFQHQSVTNEQETLQFFLQQLEIQIRALQNPFSSSLEEKADLGTSWVLCDYPLSISMDSVDKLRQTIERAKVFTQTISLTQSDEISFPEFILGLQKNFLPFAQINLIDYTKLDLNDLAKQFNQYVDILAQNAETLNLWEHTSSQITNILVDCSNNNAELSLGHAFVPQYRESTILRRLFTVDLNDLGTLRFKPYEGPAEKYANKHPDSYWCNISRLLTAGSDVISMLRTLKKQQNNNASWEDLSGTVSLFQDAVERFKDASAVITKKHLDAIEKPSDEVFESPFFYFISDKALKDMNGVQLATVCLEELNAEKPSALVKRITNSKELWQRMDEALHIEETEFKRRKDNVEQKIIQLRTIHHFGELVRQFKEHADLIDKEKFFSELQKLSQEFPFIFEASKAVENAQIELTKLREFLGLLHDFANTKDQAVTLKLFKLLEQKYLMLPEQEQIHYASQMRESTALVYKTYLEKINESQIIEERRINFCVLNQLIGTLPEESFQVEHKVKQTEDSLYQLYFDVKNATSVNAKKRIFDNPLFASTIKNYEQLSSELTSECAKKIHKQLTRTKVIYEKLLQAKVISLESSNKSIDALLNQLAPILDSIKEPLQSQLTKAVLQDEVLKRTILRKGTDKKFTSVLLEDLLTLKEFREQKIALSKEKNYGSEYDQSIDRFYERALDIRLSDLPIKQQADDIISAARTEFKHRHDARRLIADIAMIVSVTFFGLGIFIGIGRLAAGKTLFFSRFLNEVETDREADLKNHWLAKELPKEGSETRLLNAPAA</sequence>
<accession>A0A317U2R1</accession>
<feature type="transmembrane region" description="Helical" evidence="1">
    <location>
        <begin position="1163"/>
        <end position="1185"/>
    </location>
</feature>
<dbReference type="EMBL" id="RZGX01000001">
    <property type="protein sequence ID" value="RUR26361.1"/>
    <property type="molecule type" value="Genomic_DNA"/>
</dbReference>
<dbReference type="Pfam" id="PF18172">
    <property type="entry name" value="LepB_GAP_N"/>
    <property type="match status" value="1"/>
</dbReference>
<protein>
    <recommendedName>
        <fullName evidence="8">Effector protein B, substrate of the Dot/Icm secretion system</fullName>
    </recommendedName>
</protein>
<evidence type="ECO:0000256" key="1">
    <source>
        <dbReference type="SAM" id="Phobius"/>
    </source>
</evidence>
<evidence type="ECO:0000313" key="7">
    <source>
        <dbReference type="Proteomes" id="UP000287374"/>
    </source>
</evidence>
<dbReference type="Proteomes" id="UP000287374">
    <property type="component" value="Unassembled WGS sequence"/>
</dbReference>
<name>A0A317U2R1_9GAMM</name>
<evidence type="ECO:0000259" key="2">
    <source>
        <dbReference type="Pfam" id="PF18172"/>
    </source>
</evidence>
<dbReference type="Proteomes" id="UP000247152">
    <property type="component" value="Unassembled WGS sequence"/>
</dbReference>
<comment type="caution">
    <text evidence="4">The sequence shown here is derived from an EMBL/GenBank/DDBJ whole genome shotgun (WGS) entry which is preliminary data.</text>
</comment>
<reference evidence="5 7" key="2">
    <citation type="submission" date="2018-12" db="EMBL/GenBank/DDBJ databases">
        <title>Legionella sp,whole genome shotgun sequence.</title>
        <authorList>
            <person name="Wu H."/>
        </authorList>
    </citation>
    <scope>NUCLEOTIDE SEQUENCE [LARGE SCALE GENOMIC DNA]</scope>
    <source>
        <strain evidence="5">Km489</strain>
        <strain evidence="7">km489</strain>
    </source>
</reference>
<evidence type="ECO:0000313" key="4">
    <source>
        <dbReference type="EMBL" id="PWY55036.1"/>
    </source>
</evidence>
<dbReference type="Gene3D" id="1.20.120.1700">
    <property type="match status" value="1"/>
</dbReference>
<evidence type="ECO:0000259" key="3">
    <source>
        <dbReference type="Pfam" id="PF18227"/>
    </source>
</evidence>
<evidence type="ECO:0000313" key="6">
    <source>
        <dbReference type="Proteomes" id="UP000247152"/>
    </source>
</evidence>
<dbReference type="InterPro" id="IPR040484">
    <property type="entry name" value="LepB_GAP_C"/>
</dbReference>
<evidence type="ECO:0008006" key="8">
    <source>
        <dbReference type="Google" id="ProtNLM"/>
    </source>
</evidence>
<reference evidence="4 6" key="1">
    <citation type="submission" date="2018-05" db="EMBL/GenBank/DDBJ databases">
        <title>Legionella qingyii sp.nov., whole genome shotgun sequence.</title>
        <authorList>
            <person name="Wu H."/>
            <person name="Zhu Q."/>
            <person name="Hu C."/>
        </authorList>
    </citation>
    <scope>NUCLEOTIDE SEQUENCE [LARGE SCALE GENOMIC DNA]</scope>
    <source>
        <strain evidence="4 6">HEB18</strain>
    </source>
</reference>
<keyword evidence="1" id="KW-0812">Transmembrane</keyword>